<evidence type="ECO:0000313" key="1">
    <source>
        <dbReference type="EMBL" id="CRK88785.1"/>
    </source>
</evidence>
<dbReference type="AlphaFoldDB" id="A0A1J1HRF8"/>
<sequence length="202" mass="23176">MVLNFSGSNVILCIFCKGLILNSSEFRQLKKKSSQTLVKVKSRVRQFKKKSPGRLPEWLGNLPDEERRLMVEGDQQVLQMPDVSTTVLNDQLASLGLLNHEESQQIPPIAEIPIQLQNQGASVTQQPYLHRTVQVNNQPITVNHHYHFVPTEIFLQQQLLQDIQRTMTSIFPLYHLNVRINWDFIQIIDAQAITLNLNDNNG</sequence>
<protein>
    <submittedName>
        <fullName evidence="1">CLUMA_CG002613, isoform A</fullName>
    </submittedName>
</protein>
<dbReference type="EMBL" id="CVRI01000010">
    <property type="protein sequence ID" value="CRK88785.1"/>
    <property type="molecule type" value="Genomic_DNA"/>
</dbReference>
<organism evidence="1 2">
    <name type="scientific">Clunio marinus</name>
    <dbReference type="NCBI Taxonomy" id="568069"/>
    <lineage>
        <taxon>Eukaryota</taxon>
        <taxon>Metazoa</taxon>
        <taxon>Ecdysozoa</taxon>
        <taxon>Arthropoda</taxon>
        <taxon>Hexapoda</taxon>
        <taxon>Insecta</taxon>
        <taxon>Pterygota</taxon>
        <taxon>Neoptera</taxon>
        <taxon>Endopterygota</taxon>
        <taxon>Diptera</taxon>
        <taxon>Nematocera</taxon>
        <taxon>Chironomoidea</taxon>
        <taxon>Chironomidae</taxon>
        <taxon>Clunio</taxon>
    </lineage>
</organism>
<gene>
    <name evidence="1" type="ORF">CLUMA_CG002613</name>
</gene>
<accession>A0A1J1HRF8</accession>
<proteinExistence type="predicted"/>
<evidence type="ECO:0000313" key="2">
    <source>
        <dbReference type="Proteomes" id="UP000183832"/>
    </source>
</evidence>
<reference evidence="1 2" key="1">
    <citation type="submission" date="2015-04" db="EMBL/GenBank/DDBJ databases">
        <authorList>
            <person name="Syromyatnikov M.Y."/>
            <person name="Popov V.N."/>
        </authorList>
    </citation>
    <scope>NUCLEOTIDE SEQUENCE [LARGE SCALE GENOMIC DNA]</scope>
</reference>
<dbReference type="Proteomes" id="UP000183832">
    <property type="component" value="Unassembled WGS sequence"/>
</dbReference>
<keyword evidence="2" id="KW-1185">Reference proteome</keyword>
<name>A0A1J1HRF8_9DIPT</name>